<feature type="transmembrane region" description="Helical" evidence="6">
    <location>
        <begin position="255"/>
        <end position="275"/>
    </location>
</feature>
<feature type="transmembrane region" description="Helical" evidence="6">
    <location>
        <begin position="125"/>
        <end position="143"/>
    </location>
</feature>
<sequence length="471" mass="49043">MSNVPPEAAPERGLNTLLVLLALALIAAVAVPFLPAGYFEPGAPVALERYRPALDAAGTTIFSAGDARGFLNFLFEGFASGDRNGAAVGLIALILIIGGSFALVNDTGAVERGLLRLVALSGGHPGWLLGLLTVAFSLGGAVFGMGEETIAFLVLLLPLVDRLGLPRESAVMATYMASQIGFATSWMNPFSVLVAQSVAGVPALSGAPLRIAIWAVFTLAALLFTLRYALRHRRAGHEDVAAAVAAAPLRGSDRIVLLAILATVVWIVWGITARGYYLPELAGQFFALGLFCALTMAATRRASGNRLAELFTHGVAQMVPVALVIAAAKGMLWLLGGTDPHKASVLNTLLHAMGGALEDWPPLLAAQGMLLFQAVFNLFVTSGSAQASITMPLMAGLGDIVGVTRQVAVLAFQLGDGVTNLIIPTSAVLMGALGVAGVSWQRWLRAIWRFELLLVVLAATSVGIAVAMGYA</sequence>
<keyword evidence="3 6" id="KW-0812">Transmembrane</keyword>
<feature type="transmembrane region" description="Helical" evidence="6">
    <location>
        <begin position="310"/>
        <end position="335"/>
    </location>
</feature>
<evidence type="ECO:0000313" key="8">
    <source>
        <dbReference type="Proteomes" id="UP001499959"/>
    </source>
</evidence>
<dbReference type="PANTHER" id="PTHR43652">
    <property type="entry name" value="BASIC AMINO ACID ANTIPORTER YFCC-RELATED"/>
    <property type="match status" value="1"/>
</dbReference>
<feature type="transmembrane region" description="Helical" evidence="6">
    <location>
        <begin position="12"/>
        <end position="34"/>
    </location>
</feature>
<organism evidence="7 8">
    <name type="scientific">Lysobacter hankyongensis</name>
    <dbReference type="NCBI Taxonomy" id="1176535"/>
    <lineage>
        <taxon>Bacteria</taxon>
        <taxon>Pseudomonadati</taxon>
        <taxon>Pseudomonadota</taxon>
        <taxon>Gammaproteobacteria</taxon>
        <taxon>Lysobacterales</taxon>
        <taxon>Lysobacteraceae</taxon>
        <taxon>Lysobacter</taxon>
    </lineage>
</organism>
<feature type="transmembrane region" description="Helical" evidence="6">
    <location>
        <begin position="85"/>
        <end position="104"/>
    </location>
</feature>
<dbReference type="EMBL" id="BAABJE010000005">
    <property type="protein sequence ID" value="GAA4789664.1"/>
    <property type="molecule type" value="Genomic_DNA"/>
</dbReference>
<evidence type="ECO:0000256" key="5">
    <source>
        <dbReference type="ARBA" id="ARBA00023136"/>
    </source>
</evidence>
<dbReference type="InterPro" id="IPR051679">
    <property type="entry name" value="DASS-Related_Transporters"/>
</dbReference>
<evidence type="ECO:0000256" key="6">
    <source>
        <dbReference type="SAM" id="Phobius"/>
    </source>
</evidence>
<feature type="transmembrane region" description="Helical" evidence="6">
    <location>
        <begin position="211"/>
        <end position="230"/>
    </location>
</feature>
<keyword evidence="2" id="KW-1003">Cell membrane</keyword>
<evidence type="ECO:0000313" key="7">
    <source>
        <dbReference type="EMBL" id="GAA4789664.1"/>
    </source>
</evidence>
<feature type="transmembrane region" description="Helical" evidence="6">
    <location>
        <begin position="186"/>
        <end position="205"/>
    </location>
</feature>
<keyword evidence="4 6" id="KW-1133">Transmembrane helix</keyword>
<feature type="transmembrane region" description="Helical" evidence="6">
    <location>
        <begin position="149"/>
        <end position="165"/>
    </location>
</feature>
<feature type="transmembrane region" description="Helical" evidence="6">
    <location>
        <begin position="421"/>
        <end position="440"/>
    </location>
</feature>
<keyword evidence="5 6" id="KW-0472">Membrane</keyword>
<keyword evidence="8" id="KW-1185">Reference proteome</keyword>
<evidence type="ECO:0000256" key="3">
    <source>
        <dbReference type="ARBA" id="ARBA00022692"/>
    </source>
</evidence>
<evidence type="ECO:0000256" key="1">
    <source>
        <dbReference type="ARBA" id="ARBA00004651"/>
    </source>
</evidence>
<dbReference type="InterPro" id="IPR018385">
    <property type="entry name" value="C4_dicarb_anaerob_car-like"/>
</dbReference>
<name>A0ABP9B4U4_9GAMM</name>
<feature type="transmembrane region" description="Helical" evidence="6">
    <location>
        <begin position="452"/>
        <end position="470"/>
    </location>
</feature>
<comment type="subcellular location">
    <subcellularLocation>
        <location evidence="1">Cell membrane</location>
        <topology evidence="1">Multi-pass membrane protein</topology>
    </subcellularLocation>
</comment>
<feature type="transmembrane region" description="Helical" evidence="6">
    <location>
        <begin position="281"/>
        <end position="298"/>
    </location>
</feature>
<evidence type="ECO:0000256" key="4">
    <source>
        <dbReference type="ARBA" id="ARBA00022989"/>
    </source>
</evidence>
<dbReference type="Proteomes" id="UP001499959">
    <property type="component" value="Unassembled WGS sequence"/>
</dbReference>
<protein>
    <submittedName>
        <fullName evidence="7">Basic amino acid antiporter YfcC</fullName>
    </submittedName>
</protein>
<dbReference type="Pfam" id="PF03606">
    <property type="entry name" value="DcuC"/>
    <property type="match status" value="1"/>
</dbReference>
<proteinExistence type="predicted"/>
<dbReference type="PANTHER" id="PTHR43652:SF2">
    <property type="entry name" value="BASIC AMINO ACID ANTIPORTER YFCC-RELATED"/>
    <property type="match status" value="1"/>
</dbReference>
<evidence type="ECO:0000256" key="2">
    <source>
        <dbReference type="ARBA" id="ARBA00022475"/>
    </source>
</evidence>
<reference evidence="8" key="1">
    <citation type="journal article" date="2019" name="Int. J. Syst. Evol. Microbiol.">
        <title>The Global Catalogue of Microorganisms (GCM) 10K type strain sequencing project: providing services to taxonomists for standard genome sequencing and annotation.</title>
        <authorList>
            <consortium name="The Broad Institute Genomics Platform"/>
            <consortium name="The Broad Institute Genome Sequencing Center for Infectious Disease"/>
            <person name="Wu L."/>
            <person name="Ma J."/>
        </authorList>
    </citation>
    <scope>NUCLEOTIDE SEQUENCE [LARGE SCALE GENOMIC DNA]</scope>
    <source>
        <strain evidence="8">JCM 18204</strain>
    </source>
</reference>
<comment type="caution">
    <text evidence="7">The sequence shown here is derived from an EMBL/GenBank/DDBJ whole genome shotgun (WGS) entry which is preliminary data.</text>
</comment>
<accession>A0ABP9B4U4</accession>
<gene>
    <name evidence="7" type="primary">yfcC</name>
    <name evidence="7" type="ORF">GCM10023307_13630</name>
</gene>
<dbReference type="RefSeq" id="WP_345302564.1">
    <property type="nucleotide sequence ID" value="NZ_BAABJE010000005.1"/>
</dbReference>